<dbReference type="NCBIfam" id="TIGR00688">
    <property type="entry name" value="rarD"/>
    <property type="match status" value="1"/>
</dbReference>
<feature type="transmembrane region" description="Helical" evidence="8">
    <location>
        <begin position="30"/>
        <end position="49"/>
    </location>
</feature>
<reference evidence="10" key="2">
    <citation type="submission" date="2021-04" db="EMBL/GenBank/DDBJ databases">
        <authorList>
            <person name="Karlyshev A.V."/>
        </authorList>
    </citation>
    <scope>NUCLEOTIDE SEQUENCE</scope>
    <source>
        <strain evidence="10">LMG 29479</strain>
    </source>
</reference>
<dbReference type="Proteomes" id="UP000675747">
    <property type="component" value="Unassembled WGS sequence"/>
</dbReference>
<evidence type="ECO:0000256" key="8">
    <source>
        <dbReference type="SAM" id="Phobius"/>
    </source>
</evidence>
<evidence type="ECO:0000256" key="6">
    <source>
        <dbReference type="ARBA" id="ARBA00022989"/>
    </source>
</evidence>
<dbReference type="EMBL" id="JAGQFT010000007">
    <property type="protein sequence ID" value="MBR0561314.1"/>
    <property type="molecule type" value="Genomic_DNA"/>
</dbReference>
<feature type="domain" description="EamA" evidence="9">
    <location>
        <begin position="4"/>
        <end position="132"/>
    </location>
</feature>
<evidence type="ECO:0000256" key="3">
    <source>
        <dbReference type="ARBA" id="ARBA00022448"/>
    </source>
</evidence>
<feature type="transmembrane region" description="Helical" evidence="8">
    <location>
        <begin position="61"/>
        <end position="81"/>
    </location>
</feature>
<dbReference type="InterPro" id="IPR000620">
    <property type="entry name" value="EamA_dom"/>
</dbReference>
<comment type="similarity">
    <text evidence="2">Belongs to the EamA transporter family.</text>
</comment>
<accession>A0A8J7VSU5</accession>
<keyword evidence="4" id="KW-1003">Cell membrane</keyword>
<dbReference type="SUPFAM" id="SSF103481">
    <property type="entry name" value="Multidrug resistance efflux transporter EmrE"/>
    <property type="match status" value="2"/>
</dbReference>
<keyword evidence="6 8" id="KW-1133">Transmembrane helix</keyword>
<dbReference type="PANTHER" id="PTHR22911">
    <property type="entry name" value="ACYL-MALONYL CONDENSING ENZYME-RELATED"/>
    <property type="match status" value="1"/>
</dbReference>
<evidence type="ECO:0000256" key="7">
    <source>
        <dbReference type="ARBA" id="ARBA00023136"/>
    </source>
</evidence>
<feature type="transmembrane region" description="Helical" evidence="8">
    <location>
        <begin position="258"/>
        <end position="278"/>
    </location>
</feature>
<feature type="transmembrane region" description="Helical" evidence="8">
    <location>
        <begin position="229"/>
        <end position="252"/>
    </location>
</feature>
<dbReference type="EMBL" id="JAGQFT020000009">
    <property type="protein sequence ID" value="MBS7458235.1"/>
    <property type="molecule type" value="Genomic_DNA"/>
</dbReference>
<evidence type="ECO:0000256" key="1">
    <source>
        <dbReference type="ARBA" id="ARBA00004651"/>
    </source>
</evidence>
<feature type="transmembrane region" description="Helical" evidence="8">
    <location>
        <begin position="168"/>
        <end position="186"/>
    </location>
</feature>
<evidence type="ECO:0000313" key="10">
    <source>
        <dbReference type="EMBL" id="MBR0561314.1"/>
    </source>
</evidence>
<keyword evidence="12" id="KW-1185">Reference proteome</keyword>
<reference evidence="11 12" key="1">
    <citation type="journal article" date="2021" name="Microbiol. Resour. Announc.">
        <title>Draft Genome Sequence of Coralloluteibacterium stylophorae LMG 29479T.</title>
        <authorList>
            <person name="Karlyshev A.V."/>
            <person name="Kudryashova E.B."/>
            <person name="Ariskina E.V."/>
            <person name="Conroy A.P."/>
            <person name="Abidueva E.Y."/>
        </authorList>
    </citation>
    <scope>NUCLEOTIDE SEQUENCE [LARGE SCALE GENOMIC DNA]</scope>
    <source>
        <strain evidence="11 12">LMG 29479</strain>
    </source>
</reference>
<keyword evidence="5 8" id="KW-0812">Transmembrane</keyword>
<evidence type="ECO:0000256" key="2">
    <source>
        <dbReference type="ARBA" id="ARBA00007362"/>
    </source>
</evidence>
<name>A0A8J7VSU5_9GAMM</name>
<comment type="caution">
    <text evidence="10">The sequence shown here is derived from an EMBL/GenBank/DDBJ whole genome shotgun (WGS) entry which is preliminary data.</text>
</comment>
<keyword evidence="7 8" id="KW-0472">Membrane</keyword>
<evidence type="ECO:0000256" key="4">
    <source>
        <dbReference type="ARBA" id="ARBA00022475"/>
    </source>
</evidence>
<feature type="transmembrane region" description="Helical" evidence="8">
    <location>
        <begin position="140"/>
        <end position="156"/>
    </location>
</feature>
<dbReference type="AlphaFoldDB" id="A0A8J7VSU5"/>
<proteinExistence type="inferred from homology"/>
<feature type="transmembrane region" description="Helical" evidence="8">
    <location>
        <begin position="117"/>
        <end position="134"/>
    </location>
</feature>
<dbReference type="Pfam" id="PF00892">
    <property type="entry name" value="EamA"/>
    <property type="match status" value="1"/>
</dbReference>
<evidence type="ECO:0000313" key="11">
    <source>
        <dbReference type="EMBL" id="MBS7458235.1"/>
    </source>
</evidence>
<protein>
    <submittedName>
        <fullName evidence="10">EamA family transporter RarD</fullName>
    </submittedName>
</protein>
<dbReference type="InterPro" id="IPR004626">
    <property type="entry name" value="RarD"/>
</dbReference>
<organism evidence="10">
    <name type="scientific">Coralloluteibacterium stylophorae</name>
    <dbReference type="NCBI Taxonomy" id="1776034"/>
    <lineage>
        <taxon>Bacteria</taxon>
        <taxon>Pseudomonadati</taxon>
        <taxon>Pseudomonadota</taxon>
        <taxon>Gammaproteobacteria</taxon>
        <taxon>Lysobacterales</taxon>
        <taxon>Lysobacteraceae</taxon>
        <taxon>Coralloluteibacterium</taxon>
    </lineage>
</organism>
<evidence type="ECO:0000259" key="9">
    <source>
        <dbReference type="Pfam" id="PF00892"/>
    </source>
</evidence>
<keyword evidence="3" id="KW-0813">Transport</keyword>
<dbReference type="RefSeq" id="WP_211925304.1">
    <property type="nucleotide sequence ID" value="NZ_JAGQFT020000009.1"/>
</dbReference>
<comment type="subcellular location">
    <subcellularLocation>
        <location evidence="1">Cell membrane</location>
        <topology evidence="1">Multi-pass membrane protein</topology>
    </subcellularLocation>
</comment>
<gene>
    <name evidence="10" type="primary">rarD</name>
    <name evidence="11" type="ORF">KB893_013935</name>
    <name evidence="10" type="ORF">KB893_02090</name>
</gene>
<feature type="transmembrane region" description="Helical" evidence="8">
    <location>
        <begin position="198"/>
        <end position="222"/>
    </location>
</feature>
<dbReference type="InterPro" id="IPR037185">
    <property type="entry name" value="EmrE-like"/>
</dbReference>
<evidence type="ECO:0000256" key="5">
    <source>
        <dbReference type="ARBA" id="ARBA00022692"/>
    </source>
</evidence>
<feature type="transmembrane region" description="Helical" evidence="8">
    <location>
        <begin position="93"/>
        <end position="110"/>
    </location>
</feature>
<sequence length="292" mass="31430">MTAGAFVIWGLVPLFWVLLREVPAMQIMAHRMLWGGVLVIGWLCLRGGLRWFTTVIARPRLALMLAGSALLIAANWSLYIWAVVSGHVVEASLGYFINPLVNVLIGVLVLGERLDRAQWGAVAIAACGVLWLAVRLGTPPWIALGLAGSFALYGLLRKLADVEAVQGMGVESVYLFLPSIALLMWGETHGSGGFFGAWPLRIDLLLVTGGALTALPLIGFAYGVRRIPLAVVGLLQYIAPSLQLACGVFAFGEPFGQVRAIGFGLIWIALAVFAVDGWRRGRLARMARRAAT</sequence>
<evidence type="ECO:0000313" key="12">
    <source>
        <dbReference type="Proteomes" id="UP000675747"/>
    </source>
</evidence>
<dbReference type="GO" id="GO:0005886">
    <property type="term" value="C:plasma membrane"/>
    <property type="evidence" value="ECO:0007669"/>
    <property type="project" value="UniProtKB-SubCell"/>
</dbReference>
<dbReference type="PANTHER" id="PTHR22911:SF137">
    <property type="entry name" value="SOLUTE CARRIER FAMILY 35 MEMBER G2-RELATED"/>
    <property type="match status" value="1"/>
</dbReference>